<dbReference type="STRING" id="41427.A0A182INC4"/>
<feature type="compositionally biased region" description="Polar residues" evidence="6">
    <location>
        <begin position="1005"/>
        <end position="1026"/>
    </location>
</feature>
<feature type="region of interest" description="Disordered" evidence="6">
    <location>
        <begin position="289"/>
        <end position="333"/>
    </location>
</feature>
<feature type="region of interest" description="Disordered" evidence="6">
    <location>
        <begin position="3154"/>
        <end position="3219"/>
    </location>
</feature>
<feature type="compositionally biased region" description="Basic and acidic residues" evidence="6">
    <location>
        <begin position="163"/>
        <end position="175"/>
    </location>
</feature>
<feature type="compositionally biased region" description="Low complexity" evidence="6">
    <location>
        <begin position="1416"/>
        <end position="1431"/>
    </location>
</feature>
<feature type="region of interest" description="Disordered" evidence="6">
    <location>
        <begin position="1876"/>
        <end position="1895"/>
    </location>
</feature>
<feature type="compositionally biased region" description="Basic residues" evidence="6">
    <location>
        <begin position="208"/>
        <end position="218"/>
    </location>
</feature>
<feature type="compositionally biased region" description="Polar residues" evidence="6">
    <location>
        <begin position="1231"/>
        <end position="1242"/>
    </location>
</feature>
<feature type="compositionally biased region" description="Basic and acidic residues" evidence="6">
    <location>
        <begin position="30"/>
        <end position="52"/>
    </location>
</feature>
<dbReference type="PANTHER" id="PTHR14167:SF116">
    <property type="entry name" value="CAP, ISOFORM AC"/>
    <property type="match status" value="1"/>
</dbReference>
<feature type="region of interest" description="Disordered" evidence="6">
    <location>
        <begin position="1060"/>
        <end position="1090"/>
    </location>
</feature>
<feature type="compositionally biased region" description="Low complexity" evidence="6">
    <location>
        <begin position="1188"/>
        <end position="1197"/>
    </location>
</feature>
<feature type="region of interest" description="Disordered" evidence="6">
    <location>
        <begin position="2127"/>
        <end position="2152"/>
    </location>
</feature>
<evidence type="ECO:0000256" key="3">
    <source>
        <dbReference type="ARBA" id="ARBA00022737"/>
    </source>
</evidence>
<feature type="region of interest" description="Disordered" evidence="6">
    <location>
        <begin position="2701"/>
        <end position="2725"/>
    </location>
</feature>
<feature type="compositionally biased region" description="Basic and acidic residues" evidence="6">
    <location>
        <begin position="292"/>
        <end position="302"/>
    </location>
</feature>
<comment type="subcellular location">
    <subcellularLocation>
        <location evidence="1">Cell junction</location>
    </subcellularLocation>
</comment>
<dbReference type="InterPro" id="IPR036028">
    <property type="entry name" value="SH3-like_dom_sf"/>
</dbReference>
<feature type="compositionally biased region" description="Basic residues" evidence="6">
    <location>
        <begin position="3292"/>
        <end position="3313"/>
    </location>
</feature>
<accession>A0A182INC4</accession>
<organism evidence="7">
    <name type="scientific">Anopheles atroparvus</name>
    <name type="common">European mosquito</name>
    <dbReference type="NCBI Taxonomy" id="41427"/>
    <lineage>
        <taxon>Eukaryota</taxon>
        <taxon>Metazoa</taxon>
        <taxon>Ecdysozoa</taxon>
        <taxon>Arthropoda</taxon>
        <taxon>Hexapoda</taxon>
        <taxon>Insecta</taxon>
        <taxon>Pterygota</taxon>
        <taxon>Neoptera</taxon>
        <taxon>Endopterygota</taxon>
        <taxon>Diptera</taxon>
        <taxon>Nematocera</taxon>
        <taxon>Culicoidea</taxon>
        <taxon>Culicidae</taxon>
        <taxon>Anophelinae</taxon>
        <taxon>Anopheles</taxon>
    </lineage>
</organism>
<feature type="compositionally biased region" description="Basic and acidic residues" evidence="6">
    <location>
        <begin position="786"/>
        <end position="795"/>
    </location>
</feature>
<feature type="compositionally biased region" description="Basic and acidic residues" evidence="6">
    <location>
        <begin position="1736"/>
        <end position="1749"/>
    </location>
</feature>
<dbReference type="InterPro" id="IPR050384">
    <property type="entry name" value="Endophilin_SH3RF"/>
</dbReference>
<feature type="compositionally biased region" description="Basic and acidic residues" evidence="6">
    <location>
        <begin position="2960"/>
        <end position="2974"/>
    </location>
</feature>
<feature type="compositionally biased region" description="Polar residues" evidence="6">
    <location>
        <begin position="3163"/>
        <end position="3177"/>
    </location>
</feature>
<feature type="region of interest" description="Disordered" evidence="6">
    <location>
        <begin position="2997"/>
        <end position="3025"/>
    </location>
</feature>
<feature type="compositionally biased region" description="Polar residues" evidence="6">
    <location>
        <begin position="1548"/>
        <end position="1561"/>
    </location>
</feature>
<feature type="compositionally biased region" description="Polar residues" evidence="6">
    <location>
        <begin position="852"/>
        <end position="872"/>
    </location>
</feature>
<dbReference type="PANTHER" id="PTHR14167">
    <property type="entry name" value="SH3 DOMAIN-CONTAINING"/>
    <property type="match status" value="1"/>
</dbReference>
<feature type="compositionally biased region" description="Basic and acidic residues" evidence="6">
    <location>
        <begin position="1244"/>
        <end position="1261"/>
    </location>
</feature>
<feature type="compositionally biased region" description="Basic and acidic residues" evidence="6">
    <location>
        <begin position="2860"/>
        <end position="2883"/>
    </location>
</feature>
<dbReference type="CDD" id="cd11782">
    <property type="entry name" value="SH3_Sorbs_2"/>
    <property type="match status" value="1"/>
</dbReference>
<feature type="region of interest" description="Disordered" evidence="6">
    <location>
        <begin position="3111"/>
        <end position="3139"/>
    </location>
</feature>
<feature type="region of interest" description="Disordered" evidence="6">
    <location>
        <begin position="1723"/>
        <end position="1753"/>
    </location>
</feature>
<dbReference type="InterPro" id="IPR001452">
    <property type="entry name" value="SH3_domain"/>
</dbReference>
<feature type="compositionally biased region" description="Basic and acidic residues" evidence="6">
    <location>
        <begin position="451"/>
        <end position="473"/>
    </location>
</feature>
<evidence type="ECO:0000256" key="2">
    <source>
        <dbReference type="ARBA" id="ARBA00022443"/>
    </source>
</evidence>
<feature type="region of interest" description="Disordered" evidence="6">
    <location>
        <begin position="1362"/>
        <end position="1486"/>
    </location>
</feature>
<keyword evidence="2" id="KW-0728">SH3 domain</keyword>
<feature type="region of interest" description="Disordered" evidence="6">
    <location>
        <begin position="912"/>
        <end position="935"/>
    </location>
</feature>
<feature type="region of interest" description="Disordered" evidence="6">
    <location>
        <begin position="3060"/>
        <end position="3090"/>
    </location>
</feature>
<dbReference type="Gene3D" id="2.30.30.40">
    <property type="entry name" value="SH3 Domains"/>
    <property type="match status" value="3"/>
</dbReference>
<dbReference type="CDD" id="cd11780">
    <property type="entry name" value="SH3_Sorbs_3"/>
    <property type="match status" value="1"/>
</dbReference>
<feature type="region of interest" description="Disordered" evidence="6">
    <location>
        <begin position="1918"/>
        <end position="2011"/>
    </location>
</feature>
<dbReference type="SMART" id="SM00326">
    <property type="entry name" value="SH3"/>
    <property type="match status" value="3"/>
</dbReference>
<keyword evidence="3" id="KW-0677">Repeat</keyword>
<protein>
    <submittedName>
        <fullName evidence="7">Uncharacterized protein</fullName>
    </submittedName>
</protein>
<dbReference type="SUPFAM" id="SSF50044">
    <property type="entry name" value="SH3-domain"/>
    <property type="match status" value="3"/>
</dbReference>
<feature type="region of interest" description="Disordered" evidence="6">
    <location>
        <begin position="2943"/>
        <end position="2979"/>
    </location>
</feature>
<dbReference type="PROSITE" id="PS50831">
    <property type="entry name" value="SOHO"/>
    <property type="match status" value="1"/>
</dbReference>
<evidence type="ECO:0000313" key="7">
    <source>
        <dbReference type="EnsemblMetazoa" id="AATE002372-PA.1"/>
    </source>
</evidence>
<dbReference type="Pfam" id="PF14604">
    <property type="entry name" value="SH3_9"/>
    <property type="match status" value="3"/>
</dbReference>
<dbReference type="VEuPathDB" id="VectorBase:AATE002372"/>
<feature type="region of interest" description="Disordered" evidence="6">
    <location>
        <begin position="2067"/>
        <end position="2090"/>
    </location>
</feature>
<dbReference type="InterPro" id="IPR003127">
    <property type="entry name" value="SoHo_dom"/>
</dbReference>
<feature type="region of interest" description="Disordered" evidence="6">
    <location>
        <begin position="2860"/>
        <end position="2889"/>
    </location>
</feature>
<proteinExistence type="predicted"/>
<evidence type="ECO:0000256" key="6">
    <source>
        <dbReference type="SAM" id="MobiDB-lite"/>
    </source>
</evidence>
<feature type="region of interest" description="Disordered" evidence="6">
    <location>
        <begin position="1188"/>
        <end position="1283"/>
    </location>
</feature>
<feature type="compositionally biased region" description="Basic residues" evidence="6">
    <location>
        <begin position="2138"/>
        <end position="2152"/>
    </location>
</feature>
<feature type="region of interest" description="Disordered" evidence="6">
    <location>
        <begin position="1519"/>
        <end position="1605"/>
    </location>
</feature>
<feature type="compositionally biased region" description="Basic and acidic residues" evidence="6">
    <location>
        <begin position="762"/>
        <end position="771"/>
    </location>
</feature>
<feature type="compositionally biased region" description="Basic and acidic residues" evidence="6">
    <location>
        <begin position="1815"/>
        <end position="1827"/>
    </location>
</feature>
<feature type="compositionally biased region" description="Polar residues" evidence="6">
    <location>
        <begin position="611"/>
        <end position="620"/>
    </location>
</feature>
<evidence type="ECO:0000256" key="4">
    <source>
        <dbReference type="ARBA" id="ARBA00022949"/>
    </source>
</evidence>
<feature type="region of interest" description="Disordered" evidence="6">
    <location>
        <begin position="958"/>
        <end position="978"/>
    </location>
</feature>
<keyword evidence="5" id="KW-0175">Coiled coil</keyword>
<keyword evidence="4" id="KW-0965">Cell junction</keyword>
<feature type="region of interest" description="Disordered" evidence="6">
    <location>
        <begin position="3258"/>
        <end position="3339"/>
    </location>
</feature>
<dbReference type="EnsemblMetazoa" id="AATE002372-RA">
    <property type="protein sequence ID" value="AATE002372-PA.1"/>
    <property type="gene ID" value="AATE002372"/>
</dbReference>
<feature type="coiled-coil region" evidence="5">
    <location>
        <begin position="89"/>
        <end position="117"/>
    </location>
</feature>
<feature type="region of interest" description="Disordered" evidence="6">
    <location>
        <begin position="525"/>
        <end position="545"/>
    </location>
</feature>
<dbReference type="GO" id="GO:0070161">
    <property type="term" value="C:anchoring junction"/>
    <property type="evidence" value="ECO:0007669"/>
    <property type="project" value="UniProtKB-SubCell"/>
</dbReference>
<feature type="region of interest" description="Disordered" evidence="6">
    <location>
        <begin position="208"/>
        <end position="228"/>
    </location>
</feature>
<feature type="compositionally biased region" description="Polar residues" evidence="6">
    <location>
        <begin position="1575"/>
        <end position="1591"/>
    </location>
</feature>
<feature type="compositionally biased region" description="Low complexity" evidence="6">
    <location>
        <begin position="663"/>
        <end position="672"/>
    </location>
</feature>
<name>A0A182INC4_ANOAO</name>
<feature type="region of interest" description="Disordered" evidence="6">
    <location>
        <begin position="601"/>
        <end position="872"/>
    </location>
</feature>
<feature type="compositionally biased region" description="Polar residues" evidence="6">
    <location>
        <begin position="1374"/>
        <end position="1383"/>
    </location>
</feature>
<evidence type="ECO:0000256" key="5">
    <source>
        <dbReference type="SAM" id="Coils"/>
    </source>
</evidence>
<feature type="compositionally biased region" description="Low complexity" evidence="6">
    <location>
        <begin position="416"/>
        <end position="430"/>
    </location>
</feature>
<feature type="compositionally biased region" description="Basic and acidic residues" evidence="6">
    <location>
        <begin position="992"/>
        <end position="1002"/>
    </location>
</feature>
<feature type="region of interest" description="Disordered" evidence="6">
    <location>
        <begin position="1"/>
        <end position="82"/>
    </location>
</feature>
<feature type="region of interest" description="Disordered" evidence="6">
    <location>
        <begin position="1149"/>
        <end position="1169"/>
    </location>
</feature>
<feature type="region of interest" description="Disordered" evidence="6">
    <location>
        <begin position="406"/>
        <end position="490"/>
    </location>
</feature>
<feature type="compositionally biased region" description="Polar residues" evidence="6">
    <location>
        <begin position="1444"/>
        <end position="1474"/>
    </location>
</feature>
<feature type="compositionally biased region" description="Polar residues" evidence="6">
    <location>
        <begin position="3072"/>
        <end position="3089"/>
    </location>
</feature>
<dbReference type="PROSITE" id="PS50002">
    <property type="entry name" value="SH3"/>
    <property type="match status" value="3"/>
</dbReference>
<feature type="region of interest" description="Disordered" evidence="6">
    <location>
        <begin position="139"/>
        <end position="184"/>
    </location>
</feature>
<reference evidence="7" key="1">
    <citation type="submission" date="2022-08" db="UniProtKB">
        <authorList>
            <consortium name="EnsemblMetazoa"/>
        </authorList>
    </citation>
    <scope>IDENTIFICATION</scope>
    <source>
        <strain evidence="7">EBRO</strain>
    </source>
</reference>
<dbReference type="FunFam" id="2.30.30.40:FF:000001">
    <property type="entry name" value="Sorbin and SH3 domain-containing protein 1 isoform 2"/>
    <property type="match status" value="1"/>
</dbReference>
<feature type="compositionally biased region" description="Polar residues" evidence="6">
    <location>
        <begin position="530"/>
        <end position="545"/>
    </location>
</feature>
<feature type="compositionally biased region" description="Low complexity" evidence="6">
    <location>
        <begin position="1274"/>
        <end position="1283"/>
    </location>
</feature>
<dbReference type="CDD" id="cd11781">
    <property type="entry name" value="SH3_Sorbs_1"/>
    <property type="match status" value="1"/>
</dbReference>
<feature type="compositionally biased region" description="Gly residues" evidence="6">
    <location>
        <begin position="1982"/>
        <end position="1995"/>
    </location>
</feature>
<feature type="compositionally biased region" description="Low complexity" evidence="6">
    <location>
        <begin position="1523"/>
        <end position="1547"/>
    </location>
</feature>
<feature type="region of interest" description="Disordered" evidence="6">
    <location>
        <begin position="991"/>
        <end position="1043"/>
    </location>
</feature>
<feature type="compositionally biased region" description="Polar residues" evidence="6">
    <location>
        <begin position="2067"/>
        <end position="2077"/>
    </location>
</feature>
<evidence type="ECO:0000256" key="1">
    <source>
        <dbReference type="ARBA" id="ARBA00004282"/>
    </source>
</evidence>
<feature type="compositionally biased region" description="Basic and acidic residues" evidence="6">
    <location>
        <begin position="3322"/>
        <end position="3333"/>
    </location>
</feature>
<sequence>MKCSSCIGGGRRSLSSSDHESASPVNDGATADREAPAPHSMARDSEQRDLGIFHRVGSDNAPGSDDSDDCRPPSITIEELDDDVFEGYAEDARMMVIRQRNEKEEQEEEELMNATSASYAHLLIAPSRRAPLEVIREEELSECSDGEHSHRSPTTADPADPTANKRDDPPPKDVPDGGDTVANGDAVAHGLARFSPAKVLREILRYRRRRRSNRKQQPRHQERQEQTTCVLVDAKEADIAPQEYRSVCTTETVSCEMLEVEVINIGSNSSSLDDLSDVDADTVGEQLEEEEYGKLEQTEPEHTTNSGTLEKKRQADQLADGSRQLEHESSIKTQMIPDAQVLKINPCGESDAAFPDTSCLHRLDNTHHNSSLAVDHDLHQTEENDLNTQTPPCDDLLVERATANGPHSSTVRVKQSVAAPAHPVVSPSSSQIFHDADHDDDDDGNDAASDGGEHQERNGFVRTGDNDTNEKTPESNSGRSPATPEAADTGGALLSISSSGVASVDCDRASVVGVDVGVDGDDASVPKVSLNPSPSEIDRATSSGVGSRVNHCVRYEEGPPPPPGATIMSIEDESVSAVAVVKKGHRPPPLPPVPAPRVAAIPLPPPPSDGGATSVTQLGRHQSVGGNEEEKQQEVVEANGSVVPPPPPPPAAYLVPLTVEALSSGASPSSSPQNGQIYTGGHTDQTDHADADPCSAQDSVDAVGAPEDSDLDRTAVIEQVSPEEFENDQSVLLKYMQEDDSVSGRANRSETGKSSHQVTDGRIADHFDEHRSKRTGQPTASYSDPGESREGHGPKIEPSGGSRRGGQYLCDGFDDAVVRRPQVSRNLDPVQAGGAGMGAAEPAERNRLVDTKPSTGGKESSGGSQLSATPEQNAALVADLRTEISRLKDAELQEEFLKLELETARYERELQQITVPSRDPKVPNGGVGGRSSLESRTYIVSKQKDFVVERSPNSAIALPRMTGGKLRGNGPAPSVAGTTCAADNQLYNEWQQKMEQREERRVQRTVSTEQSISQQRDDPASTQLARSSIPPPPPPTDADADEEIFSKKVKDRVRDLMAAQAAAAEEARGRQRGRAIASAPSTPTAGRKHIEAEFREFREIRQREVVAEKATLATESAEENERQLVQAVHNYVPSRIPLATSSKKALVLQRATPTLPPKAATVSDEPGASPEEIKVNVAALIATHQEKQQLQQVAQQPVAPPQPPKVAPSRQHQDAASGANEGSSAPAPRQDQVQEAESTVSVSDKCHQFEQRIRRNSESGKVDSTIASVGRKPTATTGQQQARAGTTLGSYGDACCATTERAFCSEADLLHEIDHALVLAKDFLFSRDTGTTLPLGPKYKAKSTGPGVWSPFNRSTEILTKEELAERSSSSSRGKPTQLQQPVWTPRSAPPSPATERREFRPIGFESPTPTRRVLTPSPAATSASIAAPWTQPGYNPPLAVSSEPKTTPRTNPLQTSTSNPTIGGTQQRSTPVASTPPPPGQPYQVRFAPQQKSNLQDPTINSLLKSKDGKTASVGVAGLQKSSATSSSTSANRSVSSSSTTTTTTTYQQQQKSGNSNVNRIVSPGPRIGPSIDQPDTTAQVTQNHSMQQTAHHKVDGIGPITREGMPLTLRSEIDEGNRDKWYKQMYHTLHKAHDDDDYVTVRYKTRRGYPYKSSGYQSEPEPNYDSDYTIKYSTLDRRRTPLDLSPASYSKFNTLQSNPSPPQHFHQPTAKAGLASYRNQPGRIENYTPGRSSISEKESKEQLEHQKLTTSKTYTEGNLSRALKEQGYESDSTLVFRKREPTASAALSPVEQKQHYKTMQAGGEIPLHGFRKPAPEKPKDSNEEALDVKVEISEVSGTNPFMVRGGGSGEEIACYPITSISRPLDMFGPFPRETRTFIPPVPPSRKSSRSNSTLKIMSQVKTNTYDRRTVLERTTMATGSGHQHQQAKFRSKSAGPPFFITSSSSSASMMKEEKNQENSTRVASTKRYASYRVSSTSPTGGVGGGGGGMGGGVSAQSHQRKASPSPVAFGRGISKERTFAEEKKRIEEKLPKVVSVSTSILRNPELKSPNEVKKALRSSYLPIVGSTSSAGPSERSSLRRFPSNGTFRSASSIYSSSKSLNGRVMSPAAGAASKASYKVTVMQGKRPSSPREHQHPVVKKSVQRKANHHPVRPTVTIKSSFQKASKAFGLKTKAPSSQSLARTSSTYSLDSTNSTKRKSRICYIPITTDSKSVGTASRSSPKAPRQRVFAGSLDRGLRSHRRISGSPATVQEERYSERIMRQPAGSNVRTDSFFQNLFLKGPAPEPTDRTEGGGVLQKARQWNSLSCRSEPTLKQPNYYLTQARPVSSSKFKSLDQRDGLRAGGAHTMPMSRSFGGEVIEQVNRFEALVKLTDEDEDDEQQQQQFGYVRGRRMKIDYSFHERSRSEPSANTMTRTTTTTKSTVIQEELISADSPRTIVGRRCAMAQRSSRSPSCRRIQYLKGKEGQVKRIVRARSLSSEKATQRPPRDALVRSHSLNLHHEQGASGVSRGRFRDLHTFYNSLERLGQLERVTSSSSGDLRPARRTRDEEIIDFDLWKRVRDHEKAERELCQLKHRLKVDQREKDLFFLPRDPDEVRWRSDLDTGLRNREKSVDDLKCLLSRQPLHFEGAKLRELAVRKDHYKPLWRGSSVIDVASQLEEKYSGEKRGDEPQSLDVISSNLLSTLSSEQMRKLKNQLSEIYSSSSNSGGGQKRQHTVAHEESHAEEYIINVPERASRLESLLKVRSNSVLTADQINPGQLRCQLKKPEGNVDDGKAMVVASVQRTLTERSLLPAKEFDRATLSRTLCQELKDKILEKHHTLPSVGKKNRDARPTILPTAAMDDHRFLSLESGLKKLEREKAHGEGRQLKEEVARKERPHTYCDTESISSETSNKTVIFRSGQLQQEQVDATAELVAEDIRSKIKYFEEKHTAEDTPTVTVYHARDDSSPSEDEITATQDEARNETRQEGETRHGSALTLSQSFTDLKDLFGEKRSAPGRVYTAPSSAVPPRSVSPKHFTFRSRSSTPDYATCIQTGEVKKIKERFESLDGSLLRQSGVDTLATSGGDRPYQSDSELNQGSSEQENRTGATIVRHHEAGDVTRMTHRYEVQAAGRARSRRSRKERVISPIPKNPFRKDDRFMPHINVISKTASLKREIKPTRTPAQTSKTVLLQSPQLPDVEPQQRHGHQTRRSASSGSEEFEKLKSKFETGCGGGGGDASDANLSLLGKMYTSVPDVRELKDIPGYLSGAWIAHQFPKPTDNARSLTAPERSPPGKQIVRKGSRPASPNHHNQHHQHHHHQQHHQQNHHPSLRSHSSSPPRQREAKVHEHSRSSSSDTAAATFLRQFYTNDHDDLLEQQKQKTTAKGERFVSNQQLEAEALWRKIQLMTGHGTAAGSETTAVAGRPTVTFEESPRRYIESDVNIHYKTPIRFEYKEPIPDDELAYRQAEHMRRVYQEERRRKYINELEDMHSRRHTDNIPPSQKSPIPLNRYDDFAADLSPVPQHVIKQPKTIARALYNFQGQSIRELSFRKGDIIHLRRQVDKNWYEGEHNANVGLLPANYIEILTRDNANSKPLPKKPTREGKARAKFNFTAQTGVELSLLKGELVTLTRRVDDNWFEGKIGSKKGIFPVSYVEILTDINGEESYDIEPIVNRPQSALGVTSQPSQTLTTHYGTSHTNGRVSPGILRETKTVQKTEVLHVDTSNEPISYRALYNYKPQNSDELELLEGDVVYVLEKCDDGWYVGTSARTGCFGTFPGNYVSKM</sequence>
<feature type="compositionally biased region" description="Low complexity" evidence="6">
    <location>
        <begin position="3004"/>
        <end position="3016"/>
    </location>
</feature>
<feature type="region of interest" description="Disordered" evidence="6">
    <location>
        <begin position="1807"/>
        <end position="1827"/>
    </location>
</feature>